<sequence>MLTVTPNGRHTLDEFHRLADALRDWSPEEIAVLSAPLQRFASDLLTRTDRNLEVAR</sequence>
<protein>
    <submittedName>
        <fullName evidence="1">Uncharacterized protein</fullName>
    </submittedName>
</protein>
<dbReference type="EMBL" id="BOQL01000017">
    <property type="protein sequence ID" value="GIM65409.1"/>
    <property type="molecule type" value="Genomic_DNA"/>
</dbReference>
<name>A0A919VJX5_9ACTN</name>
<dbReference type="AlphaFoldDB" id="A0A919VJX5"/>
<reference evidence="1" key="1">
    <citation type="submission" date="2021-03" db="EMBL/GenBank/DDBJ databases">
        <title>Whole genome shotgun sequence of Actinoplanes auranticolor NBRC 12245.</title>
        <authorList>
            <person name="Komaki H."/>
            <person name="Tamura T."/>
        </authorList>
    </citation>
    <scope>NUCLEOTIDE SEQUENCE</scope>
    <source>
        <strain evidence="1">NBRC 12245</strain>
    </source>
</reference>
<organism evidence="1 2">
    <name type="scientific">Actinoplanes auranticolor</name>
    <dbReference type="NCBI Taxonomy" id="47988"/>
    <lineage>
        <taxon>Bacteria</taxon>
        <taxon>Bacillati</taxon>
        <taxon>Actinomycetota</taxon>
        <taxon>Actinomycetes</taxon>
        <taxon>Micromonosporales</taxon>
        <taxon>Micromonosporaceae</taxon>
        <taxon>Actinoplanes</taxon>
    </lineage>
</organism>
<gene>
    <name evidence="1" type="ORF">Aau02nite_16860</name>
</gene>
<keyword evidence="2" id="KW-1185">Reference proteome</keyword>
<comment type="caution">
    <text evidence="1">The sequence shown here is derived from an EMBL/GenBank/DDBJ whole genome shotgun (WGS) entry which is preliminary data.</text>
</comment>
<evidence type="ECO:0000313" key="1">
    <source>
        <dbReference type="EMBL" id="GIM65409.1"/>
    </source>
</evidence>
<accession>A0A919VJX5</accession>
<dbReference type="RefSeq" id="WP_246594995.1">
    <property type="nucleotide sequence ID" value="NZ_BAABEA010000017.1"/>
</dbReference>
<evidence type="ECO:0000313" key="2">
    <source>
        <dbReference type="Proteomes" id="UP000681340"/>
    </source>
</evidence>
<dbReference type="Proteomes" id="UP000681340">
    <property type="component" value="Unassembled WGS sequence"/>
</dbReference>
<proteinExistence type="predicted"/>